<keyword evidence="12 13" id="KW-0807">Transducer</keyword>
<name>A0A6I8S126_XENTR</name>
<keyword evidence="5 14" id="KW-0552">Olfaction</keyword>
<dbReference type="FunFam" id="1.20.1070.10:FF:000010">
    <property type="entry name" value="Olfactory receptor"/>
    <property type="match status" value="1"/>
</dbReference>
<evidence type="ECO:0000256" key="8">
    <source>
        <dbReference type="ARBA" id="ARBA00023136"/>
    </source>
</evidence>
<dbReference type="Ensembl" id="ENSXETT00000081481">
    <property type="protein sequence ID" value="ENSXETP00000088621"/>
    <property type="gene ID" value="ENSXETG00000040809"/>
</dbReference>
<dbReference type="PROSITE" id="PS00237">
    <property type="entry name" value="G_PROTEIN_RECEP_F1_1"/>
    <property type="match status" value="1"/>
</dbReference>
<keyword evidence="9" id="KW-1015">Disulfide bond</keyword>
<reference evidence="16" key="1">
    <citation type="journal article" date="2010" name="Science">
        <title>The genome of the Western clawed frog Xenopus tropicalis.</title>
        <authorList>
            <person name="Hellsten U."/>
            <person name="Harland R.M."/>
            <person name="Gilchrist M.J."/>
            <person name="Hendrix D."/>
            <person name="Jurka J."/>
            <person name="Kapitonov V."/>
            <person name="Ovcharenko I."/>
            <person name="Putnam N.H."/>
            <person name="Shu S."/>
            <person name="Taher L."/>
            <person name="Blitz I.L."/>
            <person name="Blumberg B."/>
            <person name="Dichmann D.S."/>
            <person name="Dubchak I."/>
            <person name="Amaya E."/>
            <person name="Detter J.C."/>
            <person name="Fletcher R."/>
            <person name="Gerhard D.S."/>
            <person name="Goodstein D."/>
            <person name="Graves T."/>
            <person name="Grigoriev I.V."/>
            <person name="Grimwood J."/>
            <person name="Kawashima T."/>
            <person name="Lindquist E."/>
            <person name="Lucas S.M."/>
            <person name="Mead P.E."/>
            <person name="Mitros T."/>
            <person name="Ogino H."/>
            <person name="Ohta Y."/>
            <person name="Poliakov A.V."/>
            <person name="Pollet N."/>
            <person name="Robert J."/>
            <person name="Salamov A."/>
            <person name="Sater A.K."/>
            <person name="Schmutz J."/>
            <person name="Terry A."/>
            <person name="Vize P.D."/>
            <person name="Warren W.C."/>
            <person name="Wells D."/>
            <person name="Wills A."/>
            <person name="Wilson R.K."/>
            <person name="Zimmerman L.B."/>
            <person name="Zorn A.M."/>
            <person name="Grainger R."/>
            <person name="Grammer T."/>
            <person name="Khokha M.K."/>
            <person name="Richardson P.M."/>
            <person name="Rokhsar D.S."/>
        </authorList>
    </citation>
    <scope>NUCLEOTIDE SEQUENCE [LARGE SCALE GENOMIC DNA]</scope>
    <source>
        <strain evidence="16">Nigerian</strain>
    </source>
</reference>
<keyword evidence="3 14" id="KW-0716">Sensory transduction</keyword>
<feature type="transmembrane region" description="Helical" evidence="14">
    <location>
        <begin position="146"/>
        <end position="169"/>
    </location>
</feature>
<evidence type="ECO:0000259" key="15">
    <source>
        <dbReference type="PROSITE" id="PS50262"/>
    </source>
</evidence>
<evidence type="ECO:0000313" key="16">
    <source>
        <dbReference type="Ensembl" id="ENSXETP00000088621"/>
    </source>
</evidence>
<evidence type="ECO:0000256" key="9">
    <source>
        <dbReference type="ARBA" id="ARBA00023157"/>
    </source>
</evidence>
<feature type="transmembrane region" description="Helical" evidence="14">
    <location>
        <begin position="107"/>
        <end position="126"/>
    </location>
</feature>
<evidence type="ECO:0000256" key="13">
    <source>
        <dbReference type="RuleBase" id="RU000688"/>
    </source>
</evidence>
<organism evidence="16">
    <name type="scientific">Xenopus tropicalis</name>
    <name type="common">Western clawed frog</name>
    <name type="synonym">Silurana tropicalis</name>
    <dbReference type="NCBI Taxonomy" id="8364"/>
    <lineage>
        <taxon>Eukaryota</taxon>
        <taxon>Metazoa</taxon>
        <taxon>Chordata</taxon>
        <taxon>Craniata</taxon>
        <taxon>Vertebrata</taxon>
        <taxon>Euteleostomi</taxon>
        <taxon>Amphibia</taxon>
        <taxon>Batrachia</taxon>
        <taxon>Anura</taxon>
        <taxon>Pipoidea</taxon>
        <taxon>Pipidae</taxon>
        <taxon>Xenopodinae</taxon>
        <taxon>Xenopus</taxon>
        <taxon>Silurana</taxon>
    </lineage>
</organism>
<feature type="transmembrane region" description="Helical" evidence="14">
    <location>
        <begin position="205"/>
        <end position="227"/>
    </location>
</feature>
<feature type="transmembrane region" description="Helical" evidence="14">
    <location>
        <begin position="279"/>
        <end position="298"/>
    </location>
</feature>
<dbReference type="GO" id="GO:0004984">
    <property type="term" value="F:olfactory receptor activity"/>
    <property type="evidence" value="ECO:0007669"/>
    <property type="project" value="InterPro"/>
</dbReference>
<dbReference type="PANTHER" id="PTHR24242">
    <property type="entry name" value="G-PROTEIN COUPLED RECEPTOR"/>
    <property type="match status" value="1"/>
</dbReference>
<dbReference type="FunCoup" id="A0A6I8S126">
    <property type="interactions" value="188"/>
</dbReference>
<evidence type="ECO:0000256" key="1">
    <source>
        <dbReference type="ARBA" id="ARBA00004651"/>
    </source>
</evidence>
<dbReference type="PANTHER" id="PTHR24242:SF253">
    <property type="entry name" value="OLFACTORY RECEPTOR-RELATED"/>
    <property type="match status" value="1"/>
</dbReference>
<feature type="transmembrane region" description="Helical" evidence="14">
    <location>
        <begin position="32"/>
        <end position="56"/>
    </location>
</feature>
<evidence type="ECO:0000256" key="4">
    <source>
        <dbReference type="ARBA" id="ARBA00022692"/>
    </source>
</evidence>
<evidence type="ECO:0000256" key="2">
    <source>
        <dbReference type="ARBA" id="ARBA00022475"/>
    </source>
</evidence>
<proteinExistence type="inferred from homology"/>
<evidence type="ECO:0000256" key="10">
    <source>
        <dbReference type="ARBA" id="ARBA00023170"/>
    </source>
</evidence>
<dbReference type="Bgee" id="ENSXETG00000040809">
    <property type="expression patterns" value="Expressed in egg cell"/>
</dbReference>
<feature type="domain" description="G-protein coupled receptors family 1 profile" evidence="15">
    <location>
        <begin position="47"/>
        <end position="296"/>
    </location>
</feature>
<dbReference type="InterPro" id="IPR000276">
    <property type="entry name" value="GPCR_Rhodpsn"/>
</dbReference>
<protein>
    <recommendedName>
        <fullName evidence="14">Olfactory receptor</fullName>
    </recommendedName>
</protein>
<dbReference type="SUPFAM" id="SSF81321">
    <property type="entry name" value="Family A G protein-coupled receptor-like"/>
    <property type="match status" value="1"/>
</dbReference>
<evidence type="ECO:0000256" key="12">
    <source>
        <dbReference type="ARBA" id="ARBA00023224"/>
    </source>
</evidence>
<keyword evidence="10 13" id="KW-0675">Receptor</keyword>
<dbReference type="GeneTree" id="ENSGT01150000286990"/>
<evidence type="ECO:0000256" key="5">
    <source>
        <dbReference type="ARBA" id="ARBA00022725"/>
    </source>
</evidence>
<evidence type="ECO:0000256" key="7">
    <source>
        <dbReference type="ARBA" id="ARBA00023040"/>
    </source>
</evidence>
<feature type="transmembrane region" description="Helical" evidence="14">
    <location>
        <begin position="68"/>
        <end position="95"/>
    </location>
</feature>
<dbReference type="Pfam" id="PF13853">
    <property type="entry name" value="7tm_4"/>
    <property type="match status" value="1"/>
</dbReference>
<dbReference type="Gene3D" id="1.20.1070.10">
    <property type="entry name" value="Rhodopsin 7-helix transmembrane proteins"/>
    <property type="match status" value="1"/>
</dbReference>
<evidence type="ECO:0000256" key="11">
    <source>
        <dbReference type="ARBA" id="ARBA00023180"/>
    </source>
</evidence>
<keyword evidence="7 13" id="KW-0297">G-protein coupled receptor</keyword>
<sequence length="338" mass="37879">LGPNRSLCINNQTLVVELVLLGFGNLQQLKHLVFVLFLIAYITTLTGNVIVIGVIISSPRLHNPMYIFLCNLSLCEILFTTNIVPNMLSAVWGGVGTMTVYGCFAQFYIYTATGSVECLLLTTMAFDRYLAICNPLRYSSMMDLRICKYLALCAWLSGFLIMSVITVTASHLELCGSNIIDHIFCDLAPILKMSSTDTFLVETEVFVVAIALSLLPFTFIVGTYTSIFRTIVRISSASGRHKAFSTCSSHLIVVCMYYGTLITVYMVPSKGHNFNINKILSLLYTVGTPCFNPIVYSLRNKEIKVALWKHISNRISFHTPFNQQKYIKHYSHCSTIFI</sequence>
<keyword evidence="6 14" id="KW-1133">Transmembrane helix</keyword>
<dbReference type="PRINTS" id="PR00237">
    <property type="entry name" value="GPCRRHODOPSN"/>
</dbReference>
<dbReference type="AlphaFoldDB" id="A0A6I8S126"/>
<comment type="subcellular location">
    <subcellularLocation>
        <location evidence="1 14">Cell membrane</location>
        <topology evidence="1 14">Multi-pass membrane protein</topology>
    </subcellularLocation>
</comment>
<comment type="similarity">
    <text evidence="13">Belongs to the G-protein coupled receptor 1 family.</text>
</comment>
<dbReference type="PROSITE" id="PS50262">
    <property type="entry name" value="G_PROTEIN_RECEP_F1_2"/>
    <property type="match status" value="1"/>
</dbReference>
<reference evidence="16" key="2">
    <citation type="submission" date="2020-05" db="UniProtKB">
        <authorList>
            <consortium name="Ensembl"/>
        </authorList>
    </citation>
    <scope>IDENTIFICATION</scope>
</reference>
<dbReference type="InterPro" id="IPR050939">
    <property type="entry name" value="Olfactory_GPCR1"/>
</dbReference>
<dbReference type="PRINTS" id="PR00245">
    <property type="entry name" value="OLFACTORYR"/>
</dbReference>
<evidence type="ECO:0000256" key="14">
    <source>
        <dbReference type="RuleBase" id="RU363047"/>
    </source>
</evidence>
<keyword evidence="4 13" id="KW-0812">Transmembrane</keyword>
<keyword evidence="8 14" id="KW-0472">Membrane</keyword>
<dbReference type="GO" id="GO:0005886">
    <property type="term" value="C:plasma membrane"/>
    <property type="evidence" value="ECO:0007669"/>
    <property type="project" value="UniProtKB-SubCell"/>
</dbReference>
<feature type="transmembrane region" description="Helical" evidence="14">
    <location>
        <begin position="248"/>
        <end position="267"/>
    </location>
</feature>
<dbReference type="InterPro" id="IPR017452">
    <property type="entry name" value="GPCR_Rhodpsn_7TM"/>
</dbReference>
<dbReference type="GO" id="GO:0004930">
    <property type="term" value="F:G protein-coupled receptor activity"/>
    <property type="evidence" value="ECO:0007669"/>
    <property type="project" value="UniProtKB-KW"/>
</dbReference>
<accession>A0A6I8S126</accession>
<keyword evidence="11" id="KW-0325">Glycoprotein</keyword>
<evidence type="ECO:0000256" key="3">
    <source>
        <dbReference type="ARBA" id="ARBA00022606"/>
    </source>
</evidence>
<evidence type="ECO:0000256" key="6">
    <source>
        <dbReference type="ARBA" id="ARBA00022989"/>
    </source>
</evidence>
<dbReference type="InterPro" id="IPR000725">
    <property type="entry name" value="Olfact_rcpt"/>
</dbReference>
<keyword evidence="2 14" id="KW-1003">Cell membrane</keyword>
<dbReference type="InParanoid" id="A0A6I8S126"/>